<keyword evidence="9" id="KW-0687">Ribonucleoprotein</keyword>
<evidence type="ECO:0000256" key="3">
    <source>
        <dbReference type="ARBA" id="ARBA00022490"/>
    </source>
</evidence>
<dbReference type="Proteomes" id="UP001218034">
    <property type="component" value="Chromosome"/>
</dbReference>
<keyword evidence="13" id="KW-1185">Reference proteome</keyword>
<keyword evidence="3" id="KW-0963">Cytoplasm</keyword>
<dbReference type="Gene3D" id="1.10.260.30">
    <property type="entry name" value="Signal recognition particle, SRP54 subunit, M-domain"/>
    <property type="match status" value="1"/>
</dbReference>
<organism evidence="12 13">
    <name type="scientific">Candidatus Nanohalococcus occultus</name>
    <dbReference type="NCBI Taxonomy" id="2978047"/>
    <lineage>
        <taxon>Archaea</taxon>
        <taxon>Candidatus Nanohalarchaeota</taxon>
        <taxon>Candidatus Nanohalarchaeota incertae sedis</taxon>
        <taxon>Candidatus Nanohalococcus</taxon>
    </lineage>
</organism>
<dbReference type="InterPro" id="IPR042101">
    <property type="entry name" value="SRP54_N_sf"/>
</dbReference>
<dbReference type="SMART" id="SM00963">
    <property type="entry name" value="SRP54_N"/>
    <property type="match status" value="1"/>
</dbReference>
<dbReference type="RefSeq" id="WP_347722292.1">
    <property type="nucleotide sequence ID" value="NZ_CP104395.1"/>
</dbReference>
<dbReference type="PANTHER" id="PTHR11564:SF5">
    <property type="entry name" value="SIGNAL RECOGNITION PARTICLE SUBUNIT SRP54"/>
    <property type="match status" value="1"/>
</dbReference>
<dbReference type="SMART" id="SM00962">
    <property type="entry name" value="SRP54"/>
    <property type="match status" value="1"/>
</dbReference>
<evidence type="ECO:0000256" key="4">
    <source>
        <dbReference type="ARBA" id="ARBA00022741"/>
    </source>
</evidence>
<proteinExistence type="inferred from homology"/>
<dbReference type="InterPro" id="IPR004125">
    <property type="entry name" value="Signal_recog_particle_SRP54_M"/>
</dbReference>
<dbReference type="SUPFAM" id="SSF52540">
    <property type="entry name" value="P-loop containing nucleoside triphosphate hydrolases"/>
    <property type="match status" value="1"/>
</dbReference>
<comment type="subcellular location">
    <subcellularLocation>
        <location evidence="1">Cytoplasm</location>
    </subcellularLocation>
</comment>
<dbReference type="Pfam" id="PF02978">
    <property type="entry name" value="SRP_SPB"/>
    <property type="match status" value="1"/>
</dbReference>
<dbReference type="PROSITE" id="PS00300">
    <property type="entry name" value="SRP54"/>
    <property type="match status" value="1"/>
</dbReference>
<evidence type="ECO:0000256" key="10">
    <source>
        <dbReference type="ARBA" id="ARBA00035672"/>
    </source>
</evidence>
<name>A0ABY8CE21_9ARCH</name>
<evidence type="ECO:0000256" key="5">
    <source>
        <dbReference type="ARBA" id="ARBA00022801"/>
    </source>
</evidence>
<dbReference type="Pfam" id="PF00448">
    <property type="entry name" value="SRP54"/>
    <property type="match status" value="1"/>
</dbReference>
<dbReference type="Gene3D" id="3.40.50.300">
    <property type="entry name" value="P-loop containing nucleotide triphosphate hydrolases"/>
    <property type="match status" value="1"/>
</dbReference>
<evidence type="ECO:0000313" key="12">
    <source>
        <dbReference type="EMBL" id="WEL19422.1"/>
    </source>
</evidence>
<dbReference type="PANTHER" id="PTHR11564">
    <property type="entry name" value="SIGNAL RECOGNITION PARTICLE 54K PROTEIN SRP54"/>
    <property type="match status" value="1"/>
</dbReference>
<evidence type="ECO:0000256" key="9">
    <source>
        <dbReference type="ARBA" id="ARBA00023274"/>
    </source>
</evidence>
<dbReference type="EC" id="3.6.5.4" evidence="10"/>
<keyword evidence="5" id="KW-0378">Hydrolase</keyword>
<dbReference type="InterPro" id="IPR036225">
    <property type="entry name" value="SRP/SRP_N"/>
</dbReference>
<keyword evidence="7" id="KW-0342">GTP-binding</keyword>
<dbReference type="InterPro" id="IPR013822">
    <property type="entry name" value="Signal_recog_particl_SRP54_hlx"/>
</dbReference>
<dbReference type="InterPro" id="IPR000897">
    <property type="entry name" value="SRP54_GTPase_dom"/>
</dbReference>
<keyword evidence="4" id="KW-0547">Nucleotide-binding</keyword>
<feature type="domain" description="SRP54-type proteins GTP-binding" evidence="11">
    <location>
        <begin position="256"/>
        <end position="269"/>
    </location>
</feature>
<evidence type="ECO:0000256" key="6">
    <source>
        <dbReference type="ARBA" id="ARBA00022884"/>
    </source>
</evidence>
<evidence type="ECO:0000256" key="2">
    <source>
        <dbReference type="ARBA" id="ARBA00005450"/>
    </source>
</evidence>
<dbReference type="SUPFAM" id="SSF47364">
    <property type="entry name" value="Domain of the SRP/SRP receptor G-proteins"/>
    <property type="match status" value="1"/>
</dbReference>
<sequence>MFDKIKESVQKFSRKGVADEEAVEQLVKDIQRDLIAADVDVGLVSELSDEIREEALSEDVPKGLSRKEHVLEIVYNKLEELLGDEPEIEEPDRILLCGLYGAGKTTTAAKLADHFRKRGRKPGLIAADTDRPAAYDQLKQLSEDAESAFYGEKDAEDPVKVVENGMAEIDSNLTIVDSAGRNSLDEDLKKELSDMYEVFQPDYTFLVMPADIGQSAKKQAEQFTEAVGVDGVIVTKMDSSAKGGGALVACKNAGAPVFYVGTGEKLGDLEKFDPVDFVSDMIGQPDLESLLEKVEQLDTDPEKLLEGDFTLVDFKEQMESVTDAGMMEEIMQQLPIGTQMPDNMASMTEEKIGNYSTIIDSMTEEEKVDPSVIKKSRVERIADGSGTSREDVRELMKHFRQTKNMMDKFDKGSMKRGNMQKMMKQMGL</sequence>
<dbReference type="GeneID" id="90589834"/>
<evidence type="ECO:0000313" key="13">
    <source>
        <dbReference type="Proteomes" id="UP001218034"/>
    </source>
</evidence>
<dbReference type="InterPro" id="IPR022941">
    <property type="entry name" value="SRP54"/>
</dbReference>
<dbReference type="InterPro" id="IPR003593">
    <property type="entry name" value="AAA+_ATPase"/>
</dbReference>
<dbReference type="SMART" id="SM00382">
    <property type="entry name" value="AAA"/>
    <property type="match status" value="1"/>
</dbReference>
<evidence type="ECO:0000256" key="7">
    <source>
        <dbReference type="ARBA" id="ARBA00023134"/>
    </source>
</evidence>
<evidence type="ECO:0000256" key="8">
    <source>
        <dbReference type="ARBA" id="ARBA00023135"/>
    </source>
</evidence>
<keyword evidence="8" id="KW-0733">Signal recognition particle</keyword>
<dbReference type="Gene3D" id="1.20.120.140">
    <property type="entry name" value="Signal recognition particle SRP54, nucleotide-binding domain"/>
    <property type="match status" value="1"/>
</dbReference>
<gene>
    <name evidence="12" type="primary">ffh</name>
    <name evidence="12" type="ORF">SVXNc_0398</name>
</gene>
<dbReference type="InterPro" id="IPR036891">
    <property type="entry name" value="Signal_recog_part_SRP54_M_sf"/>
</dbReference>
<dbReference type="InterPro" id="IPR027417">
    <property type="entry name" value="P-loop_NTPase"/>
</dbReference>
<protein>
    <recommendedName>
        <fullName evidence="10">signal-recognition-particle GTPase</fullName>
        <ecNumber evidence="10">3.6.5.4</ecNumber>
    </recommendedName>
</protein>
<keyword evidence="6" id="KW-0694">RNA-binding</keyword>
<dbReference type="SUPFAM" id="SSF47446">
    <property type="entry name" value="Signal peptide-binding domain"/>
    <property type="match status" value="1"/>
</dbReference>
<dbReference type="Pfam" id="PF02881">
    <property type="entry name" value="SRP54_N"/>
    <property type="match status" value="1"/>
</dbReference>
<accession>A0ABY8CE21</accession>
<evidence type="ECO:0000256" key="1">
    <source>
        <dbReference type="ARBA" id="ARBA00004496"/>
    </source>
</evidence>
<reference evidence="12 13" key="1">
    <citation type="submission" date="2022-09" db="EMBL/GenBank/DDBJ databases">
        <title>Xylan utilization by haloarchaea-nanohaloarchaea associations.</title>
        <authorList>
            <person name="Yakimov M."/>
        </authorList>
    </citation>
    <scope>NUCLEOTIDE SEQUENCE [LARGE SCALE GENOMIC DNA]</scope>
    <source>
        <strain evidence="12 13">SVXNc</strain>
    </source>
</reference>
<evidence type="ECO:0000259" key="11">
    <source>
        <dbReference type="PROSITE" id="PS00300"/>
    </source>
</evidence>
<comment type="similarity">
    <text evidence="2">Belongs to the GTP-binding SRP family. SRP54 subfamily.</text>
</comment>
<dbReference type="EMBL" id="CP104395">
    <property type="protein sequence ID" value="WEL19422.1"/>
    <property type="molecule type" value="Genomic_DNA"/>
</dbReference>